<accession>A0A9E7FYC3</accession>
<evidence type="ECO:0000313" key="3">
    <source>
        <dbReference type="EMBL" id="URE03313.1"/>
    </source>
</evidence>
<protein>
    <submittedName>
        <fullName evidence="3">Uncharacterized protein</fullName>
    </submittedName>
</protein>
<keyword evidence="4" id="KW-1185">Reference proteome</keyword>
<evidence type="ECO:0000313" key="4">
    <source>
        <dbReference type="Proteomes" id="UP001055439"/>
    </source>
</evidence>
<evidence type="ECO:0000313" key="2">
    <source>
        <dbReference type="EMBL" id="URE01054.1"/>
    </source>
</evidence>
<reference evidence="3" key="1">
    <citation type="submission" date="2022-05" db="EMBL/GenBank/DDBJ databases">
        <title>The Musa troglodytarum L. genome provides insights into the mechanism of non-climacteric behaviour and enrichment of carotenoids.</title>
        <authorList>
            <person name="Wang J."/>
        </authorList>
    </citation>
    <scope>NUCLEOTIDE SEQUENCE</scope>
    <source>
        <tissue evidence="3">Leaf</tissue>
    </source>
</reference>
<evidence type="ECO:0000256" key="1">
    <source>
        <dbReference type="SAM" id="MobiDB-lite"/>
    </source>
</evidence>
<dbReference type="OrthoDB" id="793668at2759"/>
<organism evidence="3 4">
    <name type="scientific">Musa troglodytarum</name>
    <name type="common">fe'i banana</name>
    <dbReference type="NCBI Taxonomy" id="320322"/>
    <lineage>
        <taxon>Eukaryota</taxon>
        <taxon>Viridiplantae</taxon>
        <taxon>Streptophyta</taxon>
        <taxon>Embryophyta</taxon>
        <taxon>Tracheophyta</taxon>
        <taxon>Spermatophyta</taxon>
        <taxon>Magnoliopsida</taxon>
        <taxon>Liliopsida</taxon>
        <taxon>Zingiberales</taxon>
        <taxon>Musaceae</taxon>
        <taxon>Musa</taxon>
    </lineage>
</organism>
<feature type="region of interest" description="Disordered" evidence="1">
    <location>
        <begin position="34"/>
        <end position="63"/>
    </location>
</feature>
<dbReference type="EMBL" id="CP097507">
    <property type="protein sequence ID" value="URE03313.1"/>
    <property type="molecule type" value="Genomic_DNA"/>
</dbReference>
<dbReference type="AlphaFoldDB" id="A0A9E7FYC3"/>
<feature type="region of interest" description="Disordered" evidence="1">
    <location>
        <begin position="96"/>
        <end position="115"/>
    </location>
</feature>
<gene>
    <name evidence="3" type="ORF">MUK42_13089</name>
    <name evidence="2" type="ORF">MUK42_34079</name>
</gene>
<dbReference type="EMBL" id="CP097507">
    <property type="protein sequence ID" value="URE01054.1"/>
    <property type="molecule type" value="Genomic_DNA"/>
</dbReference>
<proteinExistence type="predicted"/>
<dbReference type="Proteomes" id="UP001055439">
    <property type="component" value="Chromosome 5"/>
</dbReference>
<sequence>MSRLIGERLSDVLKQWAMAEIALLVAEELDGRRNWKEGDHGGARQDKRYSSHAMSPSTVSALGRRAQDEATAAAFLRIGPKEVALARRCLQPKSSSFGLPAAAAPPLPPDGLFSA</sequence>
<feature type="compositionally biased region" description="Basic and acidic residues" evidence="1">
    <location>
        <begin position="34"/>
        <end position="49"/>
    </location>
</feature>
<name>A0A9E7FYC3_9LILI</name>